<dbReference type="RefSeq" id="WP_015347190.1">
    <property type="nucleotide sequence ID" value="NC_020126.1"/>
</dbReference>
<dbReference type="EMBL" id="CP004025">
    <property type="protein sequence ID" value="AGC42928.1"/>
    <property type="molecule type" value="Genomic_DNA"/>
</dbReference>
<dbReference type="STRING" id="1278073.MYSTI_01595"/>
<protein>
    <recommendedName>
        <fullName evidence="3">Dienelactone hydrolase domain-containing protein</fullName>
    </recommendedName>
</protein>
<evidence type="ECO:0008006" key="3">
    <source>
        <dbReference type="Google" id="ProtNLM"/>
    </source>
</evidence>
<organism evidence="1 2">
    <name type="scientific">Myxococcus stipitatus (strain DSM 14675 / JCM 12634 / Mx s8)</name>
    <dbReference type="NCBI Taxonomy" id="1278073"/>
    <lineage>
        <taxon>Bacteria</taxon>
        <taxon>Pseudomonadati</taxon>
        <taxon>Myxococcota</taxon>
        <taxon>Myxococcia</taxon>
        <taxon>Myxococcales</taxon>
        <taxon>Cystobacterineae</taxon>
        <taxon>Myxococcaceae</taxon>
        <taxon>Myxococcus</taxon>
    </lineage>
</organism>
<evidence type="ECO:0000313" key="1">
    <source>
        <dbReference type="EMBL" id="AGC42928.1"/>
    </source>
</evidence>
<dbReference type="Proteomes" id="UP000011131">
    <property type="component" value="Chromosome"/>
</dbReference>
<proteinExistence type="predicted"/>
<dbReference type="AlphaFoldDB" id="L7U463"/>
<name>L7U463_MYXSD</name>
<dbReference type="HOGENOM" id="CLU_2826616_0_0_7"/>
<gene>
    <name evidence="1" type="ordered locus">MYSTI_01595</name>
</gene>
<sequence>MVPRRGLAQVDGVDVVTMPGSNHLFIPGDGKPGPAEYMIPGHVDVRVVEKLCSFLLSAREGPTPDE</sequence>
<reference evidence="1 2" key="1">
    <citation type="journal article" date="2013" name="Genome Announc.">
        <title>Complete genome sequence of Myxococcus stipitatus strain DSM 14675, a fruiting myxobacterium.</title>
        <authorList>
            <person name="Huntley S."/>
            <person name="Kneip S."/>
            <person name="Treuner-Lange A."/>
            <person name="Sogaard-Andersen L."/>
        </authorList>
    </citation>
    <scope>NUCLEOTIDE SEQUENCE [LARGE SCALE GENOMIC DNA]</scope>
    <source>
        <strain evidence="2">DSM 14675 / JCM 12634 / Mx s8</strain>
    </source>
</reference>
<evidence type="ECO:0000313" key="2">
    <source>
        <dbReference type="Proteomes" id="UP000011131"/>
    </source>
</evidence>
<dbReference type="PATRIC" id="fig|1278073.3.peg.1639"/>
<dbReference type="KEGG" id="msd:MYSTI_01595"/>
<accession>L7U463</accession>
<keyword evidence="2" id="KW-1185">Reference proteome</keyword>